<protein>
    <submittedName>
        <fullName evidence="1">NAD(P)-dependent dehydrogenase, short-chain alcohol dehydrogenase family</fullName>
    </submittedName>
</protein>
<dbReference type="SUPFAM" id="SSF51735">
    <property type="entry name" value="NAD(P)-binding Rossmann-fold domains"/>
    <property type="match status" value="1"/>
</dbReference>
<dbReference type="EMBL" id="FSRL01000001">
    <property type="protein sequence ID" value="SIN81662.1"/>
    <property type="molecule type" value="Genomic_DNA"/>
</dbReference>
<dbReference type="GO" id="GO:0016616">
    <property type="term" value="F:oxidoreductase activity, acting on the CH-OH group of donors, NAD or NADP as acceptor"/>
    <property type="evidence" value="ECO:0007669"/>
    <property type="project" value="TreeGrafter"/>
</dbReference>
<dbReference type="RefSeq" id="WP_074254854.1">
    <property type="nucleotide sequence ID" value="NZ_FSRL01000001.1"/>
</dbReference>
<dbReference type="AlphaFoldDB" id="A0A1N6EF52"/>
<dbReference type="CDD" id="cd05325">
    <property type="entry name" value="carb_red_sniffer_like_SDR_c"/>
    <property type="match status" value="1"/>
</dbReference>
<dbReference type="STRING" id="1217970.SAMN05444002_0699"/>
<evidence type="ECO:0000313" key="2">
    <source>
        <dbReference type="Proteomes" id="UP000184932"/>
    </source>
</evidence>
<keyword evidence="2" id="KW-1185">Reference proteome</keyword>
<dbReference type="Pfam" id="PF00106">
    <property type="entry name" value="adh_short"/>
    <property type="match status" value="1"/>
</dbReference>
<accession>A0A1N6EF52</accession>
<sequence length="222" mass="23164">MARVAALVTGASRGIGLELARRLTAHGPVIGTCRDAAPEVDGLAWAQVEMTDPAAIAALPDHLEGAPLERLVCNAGIYPDKGQNLATGFPPEMWAESFAVNVTAAFLAVQALLPNLRAATAPRIALISSQMASDTRAPGGSYIYRASKAALLNLGRNLAADLKHEGIAVGIYHPGWVRTDMGGSAAEIGVEEAAEGLAARIEALTLSTTGKFLTWDGREHAF</sequence>
<organism evidence="1 2">
    <name type="scientific">Vannielia litorea</name>
    <dbReference type="NCBI Taxonomy" id="1217970"/>
    <lineage>
        <taxon>Bacteria</taxon>
        <taxon>Pseudomonadati</taxon>
        <taxon>Pseudomonadota</taxon>
        <taxon>Alphaproteobacteria</taxon>
        <taxon>Rhodobacterales</taxon>
        <taxon>Paracoccaceae</taxon>
        <taxon>Vannielia</taxon>
    </lineage>
</organism>
<dbReference type="Proteomes" id="UP000184932">
    <property type="component" value="Unassembled WGS sequence"/>
</dbReference>
<dbReference type="PANTHER" id="PTHR45458:SF1">
    <property type="entry name" value="SHORT CHAIN DEHYDROGENASE"/>
    <property type="match status" value="1"/>
</dbReference>
<evidence type="ECO:0000313" key="1">
    <source>
        <dbReference type="EMBL" id="SIN81662.1"/>
    </source>
</evidence>
<dbReference type="PANTHER" id="PTHR45458">
    <property type="entry name" value="SHORT-CHAIN DEHYDROGENASE/REDUCTASE SDR"/>
    <property type="match status" value="1"/>
</dbReference>
<proteinExistence type="predicted"/>
<dbReference type="InterPro" id="IPR002347">
    <property type="entry name" value="SDR_fam"/>
</dbReference>
<name>A0A1N6EF52_9RHOB</name>
<reference evidence="2" key="1">
    <citation type="submission" date="2016-11" db="EMBL/GenBank/DDBJ databases">
        <authorList>
            <person name="Varghese N."/>
            <person name="Submissions S."/>
        </authorList>
    </citation>
    <scope>NUCLEOTIDE SEQUENCE [LARGE SCALE GENOMIC DNA]</scope>
    <source>
        <strain evidence="2">DSM 29440</strain>
    </source>
</reference>
<dbReference type="OrthoDB" id="9785826at2"/>
<dbReference type="InterPro" id="IPR052184">
    <property type="entry name" value="SDR_enzymes"/>
</dbReference>
<gene>
    <name evidence="1" type="ORF">SAMN05444002_0699</name>
</gene>
<dbReference type="Gene3D" id="3.40.50.720">
    <property type="entry name" value="NAD(P)-binding Rossmann-like Domain"/>
    <property type="match status" value="1"/>
</dbReference>
<dbReference type="PRINTS" id="PR00081">
    <property type="entry name" value="GDHRDH"/>
</dbReference>
<dbReference type="InterPro" id="IPR036291">
    <property type="entry name" value="NAD(P)-bd_dom_sf"/>
</dbReference>